<keyword evidence="5 8" id="KW-0965">Cell junction</keyword>
<evidence type="ECO:0000256" key="8">
    <source>
        <dbReference type="RuleBase" id="RU060637"/>
    </source>
</evidence>
<dbReference type="GeneTree" id="ENSGT00940000160672"/>
<feature type="signal peptide" evidence="10">
    <location>
        <begin position="1"/>
        <end position="24"/>
    </location>
</feature>
<evidence type="ECO:0000256" key="10">
    <source>
        <dbReference type="SAM" id="SignalP"/>
    </source>
</evidence>
<name>A0A8C5RZB0_LATLA</name>
<dbReference type="Ensembl" id="ENSLLTT00000011099.1">
    <property type="protein sequence ID" value="ENSLLTP00000010698.1"/>
    <property type="gene ID" value="ENSLLTG00000008189.1"/>
</dbReference>
<dbReference type="Pfam" id="PF00822">
    <property type="entry name" value="PMP22_Claudin"/>
    <property type="match status" value="1"/>
</dbReference>
<evidence type="ECO:0000256" key="3">
    <source>
        <dbReference type="ARBA" id="ARBA00022475"/>
    </source>
</evidence>
<keyword evidence="6 8" id="KW-1133">Transmembrane helix</keyword>
<dbReference type="InterPro" id="IPR006187">
    <property type="entry name" value="Claudin"/>
</dbReference>
<feature type="transmembrane region" description="Helical" evidence="8">
    <location>
        <begin position="82"/>
        <end position="102"/>
    </location>
</feature>
<dbReference type="GO" id="GO:0005923">
    <property type="term" value="C:bicellular tight junction"/>
    <property type="evidence" value="ECO:0007669"/>
    <property type="project" value="UniProtKB-SubCell"/>
</dbReference>
<accession>A0A8C5RZB0</accession>
<comment type="caution">
    <text evidence="8">Lacks conserved residue(s) required for the propagation of feature annotation.</text>
</comment>
<comment type="function">
    <text evidence="8">Claudins function as major constituents of the tight junction complexes that regulate the permeability of epithelia.</text>
</comment>
<proteinExistence type="inferred from homology"/>
<reference evidence="11" key="1">
    <citation type="submission" date="2025-08" db="UniProtKB">
        <authorList>
            <consortium name="Ensembl"/>
        </authorList>
    </citation>
    <scope>IDENTIFICATION</scope>
</reference>
<evidence type="ECO:0000256" key="1">
    <source>
        <dbReference type="ARBA" id="ARBA00008295"/>
    </source>
</evidence>
<evidence type="ECO:0000256" key="9">
    <source>
        <dbReference type="SAM" id="Coils"/>
    </source>
</evidence>
<evidence type="ECO:0000256" key="7">
    <source>
        <dbReference type="ARBA" id="ARBA00023136"/>
    </source>
</evidence>
<dbReference type="PROSITE" id="PS01346">
    <property type="entry name" value="CLAUDIN"/>
    <property type="match status" value="1"/>
</dbReference>
<keyword evidence="10" id="KW-0732">Signal</keyword>
<evidence type="ECO:0000313" key="11">
    <source>
        <dbReference type="Ensembl" id="ENSLLTP00000010698.1"/>
    </source>
</evidence>
<keyword evidence="2 8" id="KW-0796">Tight junction</keyword>
<feature type="transmembrane region" description="Helical" evidence="8">
    <location>
        <begin position="114"/>
        <end position="133"/>
    </location>
</feature>
<feature type="chain" id="PRO_5034973952" description="Claudin" evidence="10">
    <location>
        <begin position="25"/>
        <end position="226"/>
    </location>
</feature>
<evidence type="ECO:0000313" key="12">
    <source>
        <dbReference type="Proteomes" id="UP000694406"/>
    </source>
</evidence>
<evidence type="ECO:0000256" key="2">
    <source>
        <dbReference type="ARBA" id="ARBA00022427"/>
    </source>
</evidence>
<organism evidence="11 12">
    <name type="scientific">Laticauda laticaudata</name>
    <name type="common">Blue-ringed sea krait</name>
    <name type="synonym">Blue-lipped sea krait</name>
    <dbReference type="NCBI Taxonomy" id="8630"/>
    <lineage>
        <taxon>Eukaryota</taxon>
        <taxon>Metazoa</taxon>
        <taxon>Chordata</taxon>
        <taxon>Craniata</taxon>
        <taxon>Vertebrata</taxon>
        <taxon>Euteleostomi</taxon>
        <taxon>Lepidosauria</taxon>
        <taxon>Squamata</taxon>
        <taxon>Bifurcata</taxon>
        <taxon>Unidentata</taxon>
        <taxon>Episquamata</taxon>
        <taxon>Toxicofera</taxon>
        <taxon>Serpentes</taxon>
        <taxon>Colubroidea</taxon>
        <taxon>Elapidae</taxon>
        <taxon>Laticaudinae</taxon>
        <taxon>Laticauda</taxon>
    </lineage>
</organism>
<keyword evidence="4 8" id="KW-0812">Transmembrane</keyword>
<comment type="subcellular location">
    <subcellularLocation>
        <location evidence="8">Cell junction</location>
        <location evidence="8">Tight junction</location>
    </subcellularLocation>
    <subcellularLocation>
        <location evidence="8">Cell membrane</location>
        <topology evidence="8">Multi-pass membrane protein</topology>
    </subcellularLocation>
</comment>
<dbReference type="GO" id="GO:0005886">
    <property type="term" value="C:plasma membrane"/>
    <property type="evidence" value="ECO:0007669"/>
    <property type="project" value="UniProtKB-SubCell"/>
</dbReference>
<dbReference type="Gene3D" id="1.20.140.150">
    <property type="match status" value="1"/>
</dbReference>
<protein>
    <recommendedName>
        <fullName evidence="8">Claudin</fullName>
    </recommendedName>
</protein>
<evidence type="ECO:0000256" key="6">
    <source>
        <dbReference type="ARBA" id="ARBA00022989"/>
    </source>
</evidence>
<dbReference type="AlphaFoldDB" id="A0A8C5RZB0"/>
<feature type="coiled-coil region" evidence="9">
    <location>
        <begin position="155"/>
        <end position="214"/>
    </location>
</feature>
<dbReference type="PANTHER" id="PTHR12002">
    <property type="entry name" value="CLAUDIN"/>
    <property type="match status" value="1"/>
</dbReference>
<keyword evidence="9" id="KW-0175">Coiled coil</keyword>
<dbReference type="Proteomes" id="UP000694406">
    <property type="component" value="Unplaced"/>
</dbReference>
<reference evidence="11" key="2">
    <citation type="submission" date="2025-09" db="UniProtKB">
        <authorList>
            <consortium name="Ensembl"/>
        </authorList>
    </citation>
    <scope>IDENTIFICATION</scope>
</reference>
<dbReference type="InterPro" id="IPR004031">
    <property type="entry name" value="PMP22/EMP/MP20/Claudin"/>
</dbReference>
<evidence type="ECO:0000256" key="5">
    <source>
        <dbReference type="ARBA" id="ARBA00022949"/>
    </source>
</evidence>
<keyword evidence="12" id="KW-1185">Reference proteome</keyword>
<dbReference type="PRINTS" id="PR01077">
    <property type="entry name" value="CLAUDIN"/>
</dbReference>
<dbReference type="GO" id="GO:0005198">
    <property type="term" value="F:structural molecule activity"/>
    <property type="evidence" value="ECO:0007669"/>
    <property type="project" value="InterPro"/>
</dbReference>
<comment type="similarity">
    <text evidence="1 8">Belongs to the claudin family.</text>
</comment>
<evidence type="ECO:0000256" key="4">
    <source>
        <dbReference type="ARBA" id="ARBA00022692"/>
    </source>
</evidence>
<dbReference type="InterPro" id="IPR017974">
    <property type="entry name" value="Claudin_CS"/>
</dbReference>
<keyword evidence="3 8" id="KW-1003">Cell membrane</keyword>
<sequence>MANSGLQLLGFVLALLGLIANLTATILPQWRVSSFADGSIITAQSYYLGLWMECVWQSTGQLQCKVYDSILALGAAMQATRALMVLSIVMGVIAIGIATMGMKCTHCGDDNKVTKARIAMTGGIIFLVAGVQFSKSIQGTQTGMQNITQTIKQKLTSLKAQRNSTEGRLEELKKTLEKEINKLLNVLKLTQSQLDILEQNSRALNCEIVELKSNGKNETSQMVFIL</sequence>
<keyword evidence="7 8" id="KW-0472">Membrane</keyword>